<comment type="caution">
    <text evidence="3">The sequence shown here is derived from an EMBL/GenBank/DDBJ whole genome shotgun (WGS) entry which is preliminary data.</text>
</comment>
<dbReference type="AlphaFoldDB" id="A0A8B2NZZ3"/>
<dbReference type="SUPFAM" id="SSF111369">
    <property type="entry name" value="HlyD-like secretion proteins"/>
    <property type="match status" value="1"/>
</dbReference>
<dbReference type="NCBIfam" id="TIGR01730">
    <property type="entry name" value="RND_mfp"/>
    <property type="match status" value="1"/>
</dbReference>
<protein>
    <submittedName>
        <fullName evidence="3">Efflux RND transporter periplasmic adaptor subunit</fullName>
    </submittedName>
</protein>
<dbReference type="InterPro" id="IPR058625">
    <property type="entry name" value="MdtA-like_BSH"/>
</dbReference>
<evidence type="ECO:0000259" key="2">
    <source>
        <dbReference type="Pfam" id="PF25917"/>
    </source>
</evidence>
<name>A0A8B2NZZ3_9HYPH</name>
<reference evidence="3 4" key="1">
    <citation type="submission" date="2018-05" db="EMBL/GenBank/DDBJ databases">
        <title>Acuticoccus sediminis sp. nov., isolated from deep-sea sediment of Indian Ocean.</title>
        <authorList>
            <person name="Liu X."/>
            <person name="Lai Q."/>
            <person name="Du Y."/>
            <person name="Sun F."/>
            <person name="Zhang X."/>
            <person name="Wang S."/>
            <person name="Shao Z."/>
        </authorList>
    </citation>
    <scope>NUCLEOTIDE SEQUENCE [LARGE SCALE GENOMIC DNA]</scope>
    <source>
        <strain evidence="3 4">PTG4-2</strain>
    </source>
</reference>
<dbReference type="Proteomes" id="UP000249590">
    <property type="component" value="Unassembled WGS sequence"/>
</dbReference>
<sequence>MKFLETLPIALALLVMPTVTFAESTLRFRGRVEPSRTVIVANHVKGVVQELRFSGGEHVTAGDLLALIDPRDFEIAVRAARAALAEAEAALRLADDDARRQAELLARATGSRVAALRAEVARDAAVAERDRRLAELDAANLALRRARVHAPISGTISLPLVTEGAFVEAKAGTALAEIVTLDPVRVAYEVSYAERSQALAMAEVGTPTELFERIELTLTLPSGRDYPHVGRPLAESAAIDPETGTITVWGLFPNPGRTLVPFLEVSVTASLRVESDR</sequence>
<dbReference type="Pfam" id="PF25917">
    <property type="entry name" value="BSH_RND"/>
    <property type="match status" value="1"/>
</dbReference>
<evidence type="ECO:0000313" key="4">
    <source>
        <dbReference type="Proteomes" id="UP000249590"/>
    </source>
</evidence>
<dbReference type="GO" id="GO:0046677">
    <property type="term" value="P:response to antibiotic"/>
    <property type="evidence" value="ECO:0007669"/>
    <property type="project" value="TreeGrafter"/>
</dbReference>
<organism evidence="3 4">
    <name type="scientific">Acuticoccus sediminis</name>
    <dbReference type="NCBI Taxonomy" id="2184697"/>
    <lineage>
        <taxon>Bacteria</taxon>
        <taxon>Pseudomonadati</taxon>
        <taxon>Pseudomonadota</taxon>
        <taxon>Alphaproteobacteria</taxon>
        <taxon>Hyphomicrobiales</taxon>
        <taxon>Amorphaceae</taxon>
        <taxon>Acuticoccus</taxon>
    </lineage>
</organism>
<gene>
    <name evidence="3" type="ORF">DLJ53_09190</name>
</gene>
<keyword evidence="4" id="KW-1185">Reference proteome</keyword>
<accession>A0A8B2NZZ3</accession>
<evidence type="ECO:0000256" key="1">
    <source>
        <dbReference type="ARBA" id="ARBA00009477"/>
    </source>
</evidence>
<dbReference type="PANTHER" id="PTHR30158:SF24">
    <property type="entry name" value="HLYD FAMILY SECRETION PROTEIN"/>
    <property type="match status" value="1"/>
</dbReference>
<dbReference type="GO" id="GO:0005886">
    <property type="term" value="C:plasma membrane"/>
    <property type="evidence" value="ECO:0007669"/>
    <property type="project" value="TreeGrafter"/>
</dbReference>
<dbReference type="Gene3D" id="2.40.50.100">
    <property type="match status" value="1"/>
</dbReference>
<feature type="domain" description="Multidrug resistance protein MdtA-like barrel-sandwich hybrid" evidence="2">
    <location>
        <begin position="36"/>
        <end position="175"/>
    </location>
</feature>
<dbReference type="InterPro" id="IPR006143">
    <property type="entry name" value="RND_pump_MFP"/>
</dbReference>
<dbReference type="RefSeq" id="WP_111344537.1">
    <property type="nucleotide sequence ID" value="NZ_QHHQ01000002.1"/>
</dbReference>
<dbReference type="GO" id="GO:0022857">
    <property type="term" value="F:transmembrane transporter activity"/>
    <property type="evidence" value="ECO:0007669"/>
    <property type="project" value="InterPro"/>
</dbReference>
<dbReference type="PANTHER" id="PTHR30158">
    <property type="entry name" value="ACRA/E-RELATED COMPONENT OF DRUG EFFLUX TRANSPORTER"/>
    <property type="match status" value="1"/>
</dbReference>
<dbReference type="OrthoDB" id="7811737at2"/>
<comment type="similarity">
    <text evidence="1">Belongs to the membrane fusion protein (MFP) (TC 8.A.1) family.</text>
</comment>
<dbReference type="Gene3D" id="1.10.287.470">
    <property type="entry name" value="Helix hairpin bin"/>
    <property type="match status" value="1"/>
</dbReference>
<proteinExistence type="inferred from homology"/>
<evidence type="ECO:0000313" key="3">
    <source>
        <dbReference type="EMBL" id="RAI01587.1"/>
    </source>
</evidence>
<dbReference type="Gene3D" id="2.40.30.170">
    <property type="match status" value="1"/>
</dbReference>
<dbReference type="EMBL" id="QHHQ01000002">
    <property type="protein sequence ID" value="RAI01587.1"/>
    <property type="molecule type" value="Genomic_DNA"/>
</dbReference>
<dbReference type="GO" id="GO:0030313">
    <property type="term" value="C:cell envelope"/>
    <property type="evidence" value="ECO:0007669"/>
    <property type="project" value="UniProtKB-SubCell"/>
</dbReference>